<dbReference type="PANTHER" id="PTHR12629">
    <property type="entry name" value="DIPHOSPHOINOSITOL POLYPHOSPHATE PHOSPHOHYDROLASE"/>
    <property type="match status" value="1"/>
</dbReference>
<dbReference type="PRINTS" id="PR00502">
    <property type="entry name" value="NUDIXFAMILY"/>
</dbReference>
<dbReference type="STRING" id="1230383.A0A1M8A4S7"/>
<dbReference type="GO" id="GO:1901911">
    <property type="term" value="P:adenosine 5'-(hexahydrogen pentaphosphate) catabolic process"/>
    <property type="evidence" value="ECO:0007669"/>
    <property type="project" value="TreeGrafter"/>
</dbReference>
<sequence length="173" mass="19116">MGSKKGPRHVAVAIAVRVDESKTGRDRVLVCLVTSRKHKKEFVLPKGGVEAGESARAAAARELDEEAGVSASMDRPPWCAENSEPVTIRDSKPHAASPTADPSDPAFIPHTLYSVHEFLVPESACKETWLESDERVRHWVPWDEACQRVQWRRGMSEAMQRAALGTSSYLPPM</sequence>
<organism evidence="6 7">
    <name type="scientific">Malassezia sympodialis (strain ATCC 42132)</name>
    <name type="common">Atopic eczema-associated yeast</name>
    <dbReference type="NCBI Taxonomy" id="1230383"/>
    <lineage>
        <taxon>Eukaryota</taxon>
        <taxon>Fungi</taxon>
        <taxon>Dikarya</taxon>
        <taxon>Basidiomycota</taxon>
        <taxon>Ustilaginomycotina</taxon>
        <taxon>Malasseziomycetes</taxon>
        <taxon>Malasseziales</taxon>
        <taxon>Malasseziaceae</taxon>
        <taxon>Malassezia</taxon>
    </lineage>
</organism>
<keyword evidence="1" id="KW-0479">Metal-binding</keyword>
<dbReference type="GO" id="GO:0005634">
    <property type="term" value="C:nucleus"/>
    <property type="evidence" value="ECO:0007669"/>
    <property type="project" value="TreeGrafter"/>
</dbReference>
<accession>A0A1M8A4S7</accession>
<evidence type="ECO:0000256" key="1">
    <source>
        <dbReference type="ARBA" id="ARBA00022723"/>
    </source>
</evidence>
<evidence type="ECO:0000256" key="4">
    <source>
        <dbReference type="SAM" id="MobiDB-lite"/>
    </source>
</evidence>
<dbReference type="GO" id="GO:1901909">
    <property type="term" value="P:diadenosine hexaphosphate catabolic process"/>
    <property type="evidence" value="ECO:0007669"/>
    <property type="project" value="TreeGrafter"/>
</dbReference>
<dbReference type="InterPro" id="IPR015797">
    <property type="entry name" value="NUDIX_hydrolase-like_dom_sf"/>
</dbReference>
<dbReference type="GO" id="GO:0008486">
    <property type="term" value="F:diphosphoinositol-polyphosphate diphosphatase activity"/>
    <property type="evidence" value="ECO:0007669"/>
    <property type="project" value="TreeGrafter"/>
</dbReference>
<reference evidence="7" key="1">
    <citation type="journal article" date="2017" name="Nucleic Acids Res.">
        <title>Proteogenomics produces comprehensive and highly accurate protein-coding gene annotation in a complete genome assembly of Malassezia sympodialis.</title>
        <authorList>
            <person name="Zhu Y."/>
            <person name="Engstroem P.G."/>
            <person name="Tellgren-Roth C."/>
            <person name="Baudo C.D."/>
            <person name="Kennell J.C."/>
            <person name="Sun S."/>
            <person name="Billmyre R.B."/>
            <person name="Schroeder M.S."/>
            <person name="Andersson A."/>
            <person name="Holm T."/>
            <person name="Sigurgeirsson B."/>
            <person name="Wu G."/>
            <person name="Sankaranarayanan S.R."/>
            <person name="Siddharthan R."/>
            <person name="Sanyal K."/>
            <person name="Lundeberg J."/>
            <person name="Nystedt B."/>
            <person name="Boekhout T."/>
            <person name="Dawson T.L. Jr."/>
            <person name="Heitman J."/>
            <person name="Scheynius A."/>
            <person name="Lehtioe J."/>
        </authorList>
    </citation>
    <scope>NUCLEOTIDE SEQUENCE [LARGE SCALE GENOMIC DNA]</scope>
    <source>
        <strain evidence="7">ATCC 42132</strain>
    </source>
</reference>
<evidence type="ECO:0000313" key="6">
    <source>
        <dbReference type="EMBL" id="SHO77473.1"/>
    </source>
</evidence>
<keyword evidence="7" id="KW-1185">Reference proteome</keyword>
<dbReference type="Gene3D" id="3.90.79.10">
    <property type="entry name" value="Nucleoside Triphosphate Pyrophosphohydrolase"/>
    <property type="match status" value="1"/>
</dbReference>
<dbReference type="OrthoDB" id="2011998at2759"/>
<dbReference type="PROSITE" id="PS00893">
    <property type="entry name" value="NUDIX_BOX"/>
    <property type="match status" value="1"/>
</dbReference>
<feature type="domain" description="Nudix hydrolase" evidence="5">
    <location>
        <begin position="7"/>
        <end position="163"/>
    </location>
</feature>
<evidence type="ECO:0000256" key="2">
    <source>
        <dbReference type="ARBA" id="ARBA00022801"/>
    </source>
</evidence>
<dbReference type="Pfam" id="PF00293">
    <property type="entry name" value="NUDIX"/>
    <property type="match status" value="1"/>
</dbReference>
<dbReference type="GO" id="GO:0034431">
    <property type="term" value="F:bis(5'-adenosyl)-hexaphosphatase activity"/>
    <property type="evidence" value="ECO:0007669"/>
    <property type="project" value="TreeGrafter"/>
</dbReference>
<dbReference type="InterPro" id="IPR000086">
    <property type="entry name" value="NUDIX_hydrolase_dom"/>
</dbReference>
<dbReference type="EMBL" id="LT671823">
    <property type="protein sequence ID" value="SHO77473.1"/>
    <property type="molecule type" value="Genomic_DNA"/>
</dbReference>
<evidence type="ECO:0000313" key="7">
    <source>
        <dbReference type="Proteomes" id="UP000186303"/>
    </source>
</evidence>
<evidence type="ECO:0000256" key="3">
    <source>
        <dbReference type="RuleBase" id="RU003476"/>
    </source>
</evidence>
<dbReference type="SUPFAM" id="SSF55811">
    <property type="entry name" value="Nudix"/>
    <property type="match status" value="1"/>
</dbReference>
<dbReference type="GO" id="GO:0005737">
    <property type="term" value="C:cytoplasm"/>
    <property type="evidence" value="ECO:0007669"/>
    <property type="project" value="TreeGrafter"/>
</dbReference>
<proteinExistence type="inferred from homology"/>
<dbReference type="InterPro" id="IPR020084">
    <property type="entry name" value="NUDIX_hydrolase_CS"/>
</dbReference>
<keyword evidence="2 3" id="KW-0378">Hydrolase</keyword>
<feature type="region of interest" description="Disordered" evidence="4">
    <location>
        <begin position="55"/>
        <end position="102"/>
    </location>
</feature>
<name>A0A1M8A4S7_MALS4</name>
<dbReference type="GO" id="GO:0071543">
    <property type="term" value="P:diphosphoinositol polyphosphate metabolic process"/>
    <property type="evidence" value="ECO:0007669"/>
    <property type="project" value="TreeGrafter"/>
</dbReference>
<dbReference type="OMA" id="PESACKE"/>
<evidence type="ECO:0000259" key="5">
    <source>
        <dbReference type="PROSITE" id="PS51462"/>
    </source>
</evidence>
<dbReference type="Proteomes" id="UP000186303">
    <property type="component" value="Chromosome 3"/>
</dbReference>
<dbReference type="PROSITE" id="PS51462">
    <property type="entry name" value="NUDIX"/>
    <property type="match status" value="1"/>
</dbReference>
<dbReference type="GO" id="GO:1901907">
    <property type="term" value="P:diadenosine pentaphosphate catabolic process"/>
    <property type="evidence" value="ECO:0007669"/>
    <property type="project" value="TreeGrafter"/>
</dbReference>
<dbReference type="PANTHER" id="PTHR12629:SF0">
    <property type="entry name" value="DIPHOSPHOINOSITOL-POLYPHOSPHATE DIPHOSPHATASE"/>
    <property type="match status" value="1"/>
</dbReference>
<dbReference type="InterPro" id="IPR020476">
    <property type="entry name" value="Nudix_hydrolase"/>
</dbReference>
<protein>
    <recommendedName>
        <fullName evidence="5">Nudix hydrolase domain-containing protein</fullName>
    </recommendedName>
</protein>
<gene>
    <name evidence="6" type="ORF">MSYG_1813</name>
</gene>
<dbReference type="GO" id="GO:0000298">
    <property type="term" value="F:endopolyphosphatase activity"/>
    <property type="evidence" value="ECO:0007669"/>
    <property type="project" value="TreeGrafter"/>
</dbReference>
<comment type="similarity">
    <text evidence="3">Belongs to the Nudix hydrolase family.</text>
</comment>
<dbReference type="AlphaFoldDB" id="A0A1M8A4S7"/>
<dbReference type="VEuPathDB" id="FungiDB:MSYG_1813"/>
<dbReference type="GO" id="GO:0034432">
    <property type="term" value="F:bis(5'-adenosyl)-pentaphosphatase activity"/>
    <property type="evidence" value="ECO:0007669"/>
    <property type="project" value="TreeGrafter"/>
</dbReference>
<dbReference type="GO" id="GO:0046872">
    <property type="term" value="F:metal ion binding"/>
    <property type="evidence" value="ECO:0007669"/>
    <property type="project" value="UniProtKB-KW"/>
</dbReference>